<keyword evidence="3" id="KW-1185">Reference proteome</keyword>
<reference evidence="2 3" key="1">
    <citation type="journal article" date="2019" name="Nat. Ecol. Evol.">
        <title>Megaphylogeny resolves global patterns of mushroom evolution.</title>
        <authorList>
            <person name="Varga T."/>
            <person name="Krizsan K."/>
            <person name="Foldi C."/>
            <person name="Dima B."/>
            <person name="Sanchez-Garcia M."/>
            <person name="Sanchez-Ramirez S."/>
            <person name="Szollosi G.J."/>
            <person name="Szarkandi J.G."/>
            <person name="Papp V."/>
            <person name="Albert L."/>
            <person name="Andreopoulos W."/>
            <person name="Angelini C."/>
            <person name="Antonin V."/>
            <person name="Barry K.W."/>
            <person name="Bougher N.L."/>
            <person name="Buchanan P."/>
            <person name="Buyck B."/>
            <person name="Bense V."/>
            <person name="Catcheside P."/>
            <person name="Chovatia M."/>
            <person name="Cooper J."/>
            <person name="Damon W."/>
            <person name="Desjardin D."/>
            <person name="Finy P."/>
            <person name="Geml J."/>
            <person name="Haridas S."/>
            <person name="Hughes K."/>
            <person name="Justo A."/>
            <person name="Karasinski D."/>
            <person name="Kautmanova I."/>
            <person name="Kiss B."/>
            <person name="Kocsube S."/>
            <person name="Kotiranta H."/>
            <person name="LaButti K.M."/>
            <person name="Lechner B.E."/>
            <person name="Liimatainen K."/>
            <person name="Lipzen A."/>
            <person name="Lukacs Z."/>
            <person name="Mihaltcheva S."/>
            <person name="Morgado L.N."/>
            <person name="Niskanen T."/>
            <person name="Noordeloos M.E."/>
            <person name="Ohm R.A."/>
            <person name="Ortiz-Santana B."/>
            <person name="Ovrebo C."/>
            <person name="Racz N."/>
            <person name="Riley R."/>
            <person name="Savchenko A."/>
            <person name="Shiryaev A."/>
            <person name="Soop K."/>
            <person name="Spirin V."/>
            <person name="Szebenyi C."/>
            <person name="Tomsovsky M."/>
            <person name="Tulloss R.E."/>
            <person name="Uehling J."/>
            <person name="Grigoriev I.V."/>
            <person name="Vagvolgyi C."/>
            <person name="Papp T."/>
            <person name="Martin F.M."/>
            <person name="Miettinen O."/>
            <person name="Hibbett D.S."/>
            <person name="Nagy L.G."/>
        </authorList>
    </citation>
    <scope>NUCLEOTIDE SEQUENCE [LARGE SCALE GENOMIC DNA]</scope>
    <source>
        <strain evidence="2 3">FP101781</strain>
    </source>
</reference>
<gene>
    <name evidence="2" type="ORF">FA13DRAFT_729227</name>
</gene>
<name>A0A4Y7TVH9_COPMI</name>
<comment type="caution">
    <text evidence="2">The sequence shown here is derived from an EMBL/GenBank/DDBJ whole genome shotgun (WGS) entry which is preliminary data.</text>
</comment>
<keyword evidence="1" id="KW-0732">Signal</keyword>
<feature type="chain" id="PRO_5021201019" description="Secreted protein" evidence="1">
    <location>
        <begin position="19"/>
        <end position="64"/>
    </location>
</feature>
<evidence type="ECO:0008006" key="4">
    <source>
        <dbReference type="Google" id="ProtNLM"/>
    </source>
</evidence>
<organism evidence="2 3">
    <name type="scientific">Coprinellus micaceus</name>
    <name type="common">Glistening ink-cap mushroom</name>
    <name type="synonym">Coprinus micaceus</name>
    <dbReference type="NCBI Taxonomy" id="71717"/>
    <lineage>
        <taxon>Eukaryota</taxon>
        <taxon>Fungi</taxon>
        <taxon>Dikarya</taxon>
        <taxon>Basidiomycota</taxon>
        <taxon>Agaricomycotina</taxon>
        <taxon>Agaricomycetes</taxon>
        <taxon>Agaricomycetidae</taxon>
        <taxon>Agaricales</taxon>
        <taxon>Agaricineae</taxon>
        <taxon>Psathyrellaceae</taxon>
        <taxon>Coprinellus</taxon>
    </lineage>
</organism>
<dbReference type="EMBL" id="QPFP01000003">
    <property type="protein sequence ID" value="TEB38186.1"/>
    <property type="molecule type" value="Genomic_DNA"/>
</dbReference>
<proteinExistence type="predicted"/>
<dbReference type="PROSITE" id="PS51257">
    <property type="entry name" value="PROKAR_LIPOPROTEIN"/>
    <property type="match status" value="1"/>
</dbReference>
<sequence length="64" mass="7224">MYWRVPFALPWLAQVVLSCVSLDGDWPIVYTLPFPFPVILSSPQFACLCSACRVVQFGKQCIQS</sequence>
<evidence type="ECO:0000256" key="1">
    <source>
        <dbReference type="SAM" id="SignalP"/>
    </source>
</evidence>
<dbReference type="Proteomes" id="UP000298030">
    <property type="component" value="Unassembled WGS sequence"/>
</dbReference>
<feature type="signal peptide" evidence="1">
    <location>
        <begin position="1"/>
        <end position="18"/>
    </location>
</feature>
<accession>A0A4Y7TVH9</accession>
<evidence type="ECO:0000313" key="3">
    <source>
        <dbReference type="Proteomes" id="UP000298030"/>
    </source>
</evidence>
<protein>
    <recommendedName>
        <fullName evidence="4">Secreted protein</fullName>
    </recommendedName>
</protein>
<dbReference type="AlphaFoldDB" id="A0A4Y7TVH9"/>
<evidence type="ECO:0000313" key="2">
    <source>
        <dbReference type="EMBL" id="TEB38186.1"/>
    </source>
</evidence>